<feature type="compositionally biased region" description="Low complexity" evidence="1">
    <location>
        <begin position="116"/>
        <end position="139"/>
    </location>
</feature>
<dbReference type="OrthoDB" id="2675136at2759"/>
<sequence length="149" mass="16502">MSHHCRFTPHNNQLPRAHAYTALTISVMSSSSALYIPVHRRTPSTSSSGVSSPVHSLSPLPHNSLPIYTPSDLLLLASSPLSKLSREELSALRAAAPEIVQSRRQRKSHEWHMNHSPSWPGSPRRRSQFPSRSSSNTSESEGEGQGYRK</sequence>
<evidence type="ECO:0000313" key="3">
    <source>
        <dbReference type="Proteomes" id="UP000714275"/>
    </source>
</evidence>
<evidence type="ECO:0000313" key="2">
    <source>
        <dbReference type="EMBL" id="KAG1775571.1"/>
    </source>
</evidence>
<reference evidence="2" key="1">
    <citation type="journal article" date="2020" name="New Phytol.">
        <title>Comparative genomics reveals dynamic genome evolution in host specialist ectomycorrhizal fungi.</title>
        <authorList>
            <person name="Lofgren L.A."/>
            <person name="Nguyen N.H."/>
            <person name="Vilgalys R."/>
            <person name="Ruytinx J."/>
            <person name="Liao H.L."/>
            <person name="Branco S."/>
            <person name="Kuo A."/>
            <person name="LaButti K."/>
            <person name="Lipzen A."/>
            <person name="Andreopoulos W."/>
            <person name="Pangilinan J."/>
            <person name="Riley R."/>
            <person name="Hundley H."/>
            <person name="Na H."/>
            <person name="Barry K."/>
            <person name="Grigoriev I.V."/>
            <person name="Stajich J.E."/>
            <person name="Kennedy P.G."/>
        </authorList>
    </citation>
    <scope>NUCLEOTIDE SEQUENCE</scope>
    <source>
        <strain evidence="2">DOB743</strain>
    </source>
</reference>
<feature type="compositionally biased region" description="Low complexity" evidence="1">
    <location>
        <begin position="43"/>
        <end position="60"/>
    </location>
</feature>
<organism evidence="2 3">
    <name type="scientific">Suillus placidus</name>
    <dbReference type="NCBI Taxonomy" id="48579"/>
    <lineage>
        <taxon>Eukaryota</taxon>
        <taxon>Fungi</taxon>
        <taxon>Dikarya</taxon>
        <taxon>Basidiomycota</taxon>
        <taxon>Agaricomycotina</taxon>
        <taxon>Agaricomycetes</taxon>
        <taxon>Agaricomycetidae</taxon>
        <taxon>Boletales</taxon>
        <taxon>Suillineae</taxon>
        <taxon>Suillaceae</taxon>
        <taxon>Suillus</taxon>
    </lineage>
</organism>
<comment type="caution">
    <text evidence="2">The sequence shown here is derived from an EMBL/GenBank/DDBJ whole genome shotgun (WGS) entry which is preliminary data.</text>
</comment>
<keyword evidence="3" id="KW-1185">Reference proteome</keyword>
<dbReference type="EMBL" id="JABBWD010000033">
    <property type="protein sequence ID" value="KAG1775571.1"/>
    <property type="molecule type" value="Genomic_DNA"/>
</dbReference>
<dbReference type="AlphaFoldDB" id="A0A9P6ZTG6"/>
<proteinExistence type="predicted"/>
<dbReference type="Proteomes" id="UP000714275">
    <property type="component" value="Unassembled WGS sequence"/>
</dbReference>
<name>A0A9P6ZTG6_9AGAM</name>
<feature type="region of interest" description="Disordered" evidence="1">
    <location>
        <begin position="41"/>
        <end position="60"/>
    </location>
</feature>
<accession>A0A9P6ZTG6</accession>
<feature type="region of interest" description="Disordered" evidence="1">
    <location>
        <begin position="93"/>
        <end position="149"/>
    </location>
</feature>
<protein>
    <submittedName>
        <fullName evidence="2">Uncharacterized protein</fullName>
    </submittedName>
</protein>
<gene>
    <name evidence="2" type="ORF">EV702DRAFT_435813</name>
</gene>
<evidence type="ECO:0000256" key="1">
    <source>
        <dbReference type="SAM" id="MobiDB-lite"/>
    </source>
</evidence>